<proteinExistence type="predicted"/>
<sequence length="321" mass="36661">MDYMKYMVTMVLLLGVGFIYEKYKLSALGDEDTRNYELVKKYLVNDSSLAKSKLPILWIHLDYETNSRWWSSFNTRNSNDLNQPYLFLTIKSIIDKCGGDFNICVIDDDTYKNIVPGWNIDMARVADPIKSKLRKLAIARLLKHYGGLVVPPSFLCMKSLASMYYTETCGGKMFAGELLCDTSGADYTEVFISDRFMGAPKNCEIIDQYIQYLENLISQDYTDESNFIGSTNRWLNMMYGENKIGCVSGQLLGCQDSENKLVRIERIMGNTFIDFIPTVLGVLLPDKEILSRSKYQWFARLSSEQALECDNIAGKLLLTAR</sequence>
<protein>
    <submittedName>
        <fullName evidence="1">Uncharacterized protein</fullName>
    </submittedName>
</protein>
<dbReference type="EMBL" id="MN740371">
    <property type="protein sequence ID" value="QHU03185.1"/>
    <property type="molecule type" value="Genomic_DNA"/>
</dbReference>
<name>A0A6C0JBK3_9ZZZZ</name>
<reference evidence="1" key="1">
    <citation type="journal article" date="2020" name="Nature">
        <title>Giant virus diversity and host interactions through global metagenomics.</title>
        <authorList>
            <person name="Schulz F."/>
            <person name="Roux S."/>
            <person name="Paez-Espino D."/>
            <person name="Jungbluth S."/>
            <person name="Walsh D.A."/>
            <person name="Denef V.J."/>
            <person name="McMahon K.D."/>
            <person name="Konstantinidis K.T."/>
            <person name="Eloe-Fadrosh E.A."/>
            <person name="Kyrpides N.C."/>
            <person name="Woyke T."/>
        </authorList>
    </citation>
    <scope>NUCLEOTIDE SEQUENCE</scope>
    <source>
        <strain evidence="1">GVMAG-M-3300025890-48</strain>
    </source>
</reference>
<evidence type="ECO:0000313" key="1">
    <source>
        <dbReference type="EMBL" id="QHU03185.1"/>
    </source>
</evidence>
<organism evidence="1">
    <name type="scientific">viral metagenome</name>
    <dbReference type="NCBI Taxonomy" id="1070528"/>
    <lineage>
        <taxon>unclassified sequences</taxon>
        <taxon>metagenomes</taxon>
        <taxon>organismal metagenomes</taxon>
    </lineage>
</organism>
<dbReference type="AlphaFoldDB" id="A0A6C0JBK3"/>
<accession>A0A6C0JBK3</accession>